<evidence type="ECO:0000313" key="1">
    <source>
        <dbReference type="EMBL" id="GIY91605.1"/>
    </source>
</evidence>
<comment type="caution">
    <text evidence="1">The sequence shown here is derived from an EMBL/GenBank/DDBJ whole genome shotgun (WGS) entry which is preliminary data.</text>
</comment>
<accession>A0AAV4XCB8</accession>
<gene>
    <name evidence="1" type="ORF">CEXT_83511</name>
</gene>
<protein>
    <submittedName>
        <fullName evidence="1">Uncharacterized protein</fullName>
    </submittedName>
</protein>
<dbReference type="Proteomes" id="UP001054945">
    <property type="component" value="Unassembled WGS sequence"/>
</dbReference>
<keyword evidence="2" id="KW-1185">Reference proteome</keyword>
<proteinExistence type="predicted"/>
<name>A0AAV4XCB8_CAEEX</name>
<sequence>MSLTYSKKEYTWTHVWRSWWSSSGPSRPIHHCGNVWSTERKTSELQCGGASSCWNTTHLFLRCITAVLYAAECDIRCIENICGKANFSSMSRQTGPVTVLTTKK</sequence>
<evidence type="ECO:0000313" key="2">
    <source>
        <dbReference type="Proteomes" id="UP001054945"/>
    </source>
</evidence>
<dbReference type="EMBL" id="BPLR01000028">
    <property type="protein sequence ID" value="GIY91605.1"/>
    <property type="molecule type" value="Genomic_DNA"/>
</dbReference>
<reference evidence="1 2" key="1">
    <citation type="submission" date="2021-06" db="EMBL/GenBank/DDBJ databases">
        <title>Caerostris extrusa draft genome.</title>
        <authorList>
            <person name="Kono N."/>
            <person name="Arakawa K."/>
        </authorList>
    </citation>
    <scope>NUCLEOTIDE SEQUENCE [LARGE SCALE GENOMIC DNA]</scope>
</reference>
<organism evidence="1 2">
    <name type="scientific">Caerostris extrusa</name>
    <name type="common">Bark spider</name>
    <name type="synonym">Caerostris bankana</name>
    <dbReference type="NCBI Taxonomy" id="172846"/>
    <lineage>
        <taxon>Eukaryota</taxon>
        <taxon>Metazoa</taxon>
        <taxon>Ecdysozoa</taxon>
        <taxon>Arthropoda</taxon>
        <taxon>Chelicerata</taxon>
        <taxon>Arachnida</taxon>
        <taxon>Araneae</taxon>
        <taxon>Araneomorphae</taxon>
        <taxon>Entelegynae</taxon>
        <taxon>Araneoidea</taxon>
        <taxon>Araneidae</taxon>
        <taxon>Caerostris</taxon>
    </lineage>
</organism>
<dbReference type="AlphaFoldDB" id="A0AAV4XCB8"/>